<dbReference type="Gene3D" id="3.40.50.11350">
    <property type="match status" value="1"/>
</dbReference>
<dbReference type="Pfam" id="PF10250">
    <property type="entry name" value="O-FucT"/>
    <property type="match status" value="1"/>
</dbReference>
<name>A0A8H7QIE9_9FUNG</name>
<dbReference type="GO" id="GO:0016740">
    <property type="term" value="F:transferase activity"/>
    <property type="evidence" value="ECO:0007669"/>
    <property type="project" value="UniProtKB-KW"/>
</dbReference>
<keyword evidence="4" id="KW-0732">Signal</keyword>
<dbReference type="InterPro" id="IPR019378">
    <property type="entry name" value="GDP-Fuc_O-FucTrfase"/>
</dbReference>
<dbReference type="Proteomes" id="UP000650833">
    <property type="component" value="Unassembled WGS sequence"/>
</dbReference>
<keyword evidence="6" id="KW-1185">Reference proteome</keyword>
<protein>
    <submittedName>
        <fullName evidence="5">Uncharacterized protein</fullName>
    </submittedName>
</protein>
<dbReference type="EMBL" id="JAEPRC010000695">
    <property type="protein sequence ID" value="KAG2192799.1"/>
    <property type="molecule type" value="Genomic_DNA"/>
</dbReference>
<dbReference type="GO" id="GO:0006004">
    <property type="term" value="P:fucose metabolic process"/>
    <property type="evidence" value="ECO:0007669"/>
    <property type="project" value="UniProtKB-KW"/>
</dbReference>
<dbReference type="Gene3D" id="3.40.50.11340">
    <property type="match status" value="1"/>
</dbReference>
<evidence type="ECO:0000256" key="4">
    <source>
        <dbReference type="SAM" id="SignalP"/>
    </source>
</evidence>
<reference evidence="5" key="1">
    <citation type="submission" date="2020-12" db="EMBL/GenBank/DDBJ databases">
        <title>Metabolic potential, ecology and presence of endohyphal bacteria is reflected in genomic diversity of Mucoromycotina.</title>
        <authorList>
            <person name="Muszewska A."/>
            <person name="Okrasinska A."/>
            <person name="Steczkiewicz K."/>
            <person name="Drgas O."/>
            <person name="Orlowska M."/>
            <person name="Perlinska-Lenart U."/>
            <person name="Aleksandrzak-Piekarczyk T."/>
            <person name="Szatraj K."/>
            <person name="Zielenkiewicz U."/>
            <person name="Pilsyk S."/>
            <person name="Malc E."/>
            <person name="Mieczkowski P."/>
            <person name="Kruszewska J.S."/>
            <person name="Biernat P."/>
            <person name="Pawlowska J."/>
        </authorList>
    </citation>
    <scope>NUCLEOTIDE SEQUENCE</scope>
    <source>
        <strain evidence="5">CBS 226.32</strain>
    </source>
</reference>
<comment type="caution">
    <text evidence="5">The sequence shown here is derived from an EMBL/GenBank/DDBJ whole genome shotgun (WGS) entry which is preliminary data.</text>
</comment>
<feature type="chain" id="PRO_5034883320" evidence="4">
    <location>
        <begin position="29"/>
        <end position="483"/>
    </location>
</feature>
<gene>
    <name evidence="5" type="ORF">INT46_002434</name>
</gene>
<keyword evidence="2" id="KW-0294">Fucose metabolism</keyword>
<proteinExistence type="predicted"/>
<evidence type="ECO:0000256" key="2">
    <source>
        <dbReference type="ARBA" id="ARBA00023253"/>
    </source>
</evidence>
<organism evidence="5 6">
    <name type="scientific">Mucor plumbeus</name>
    <dbReference type="NCBI Taxonomy" id="97098"/>
    <lineage>
        <taxon>Eukaryota</taxon>
        <taxon>Fungi</taxon>
        <taxon>Fungi incertae sedis</taxon>
        <taxon>Mucoromycota</taxon>
        <taxon>Mucoromycotina</taxon>
        <taxon>Mucoromycetes</taxon>
        <taxon>Mucorales</taxon>
        <taxon>Mucorineae</taxon>
        <taxon>Mucoraceae</taxon>
        <taxon>Mucor</taxon>
    </lineage>
</organism>
<dbReference type="PANTHER" id="PTHR36050:SF1">
    <property type="entry name" value="O-FUCOSYLTRANSFERASE 30"/>
    <property type="match status" value="1"/>
</dbReference>
<evidence type="ECO:0000313" key="6">
    <source>
        <dbReference type="Proteomes" id="UP000650833"/>
    </source>
</evidence>
<evidence type="ECO:0000256" key="1">
    <source>
        <dbReference type="ARBA" id="ARBA00022679"/>
    </source>
</evidence>
<feature type="signal peptide" evidence="4">
    <location>
        <begin position="1"/>
        <end position="28"/>
    </location>
</feature>
<dbReference type="AlphaFoldDB" id="A0A8H7QIE9"/>
<dbReference type="PANTHER" id="PTHR36050">
    <property type="entry name" value="O-FUCOSYLTRANSFERASE 30"/>
    <property type="match status" value="1"/>
</dbReference>
<dbReference type="OrthoDB" id="1882547at2759"/>
<accession>A0A8H7QIE9</accession>
<dbReference type="CDD" id="cd11296">
    <property type="entry name" value="O-FucT_like"/>
    <property type="match status" value="1"/>
</dbReference>
<evidence type="ECO:0000313" key="5">
    <source>
        <dbReference type="EMBL" id="KAG2192799.1"/>
    </source>
</evidence>
<evidence type="ECO:0000256" key="3">
    <source>
        <dbReference type="ARBA" id="ARBA00023277"/>
    </source>
</evidence>
<keyword evidence="3" id="KW-0119">Carbohydrate metabolism</keyword>
<sequence length="483" mass="55255">MMRSPKFVWATCLIVLVLTMSLVMYTSTQTMSVQLRFNISPIKSAATTTTTTATTTTAALQNTEKKEEKYITFLPHSGFHNQRIGLINAMVLAKALDRTLLLPDINIGTAVWWRSTPASEFRLGECSSVKQRSNSICKDFKKYVPVSVESIFDLSAIHAAGVRTIQRSSMSSSYFQDVLSASDQDIYRLDDNARYSYRIYDSKDNHDDIRTFRYRVDMEDLRQRDEKVMLFGSLHYTLRLALQDPYLIWLAQHLREETSIAHPIVVRQALNVIPLLGGPEKFVGVHLRQGDGFFKALQDETLNTLRATLEQTNLNQEQLELIKLQQEPLQFVNTPLSANDEQRIAILKEIDNSSLDKTELLTQCIAWHSTENHPRLRLIYMATDTRQPRTTLKALYDEFPCIFTLSDFPQVIESTLTMSPMLTGNQLVDDEMALLDAKIAPLLFPMIDAEIASHGSSFIGTRKSTFSQYINHRFNRFQKMYHN</sequence>
<keyword evidence="1" id="KW-0808">Transferase</keyword>